<gene>
    <name evidence="8 10" type="primary">tadA</name>
    <name evidence="10" type="ORF">ICMP_383</name>
</gene>
<keyword evidence="11" id="KW-1185">Reference proteome</keyword>
<comment type="similarity">
    <text evidence="1">Belongs to the cytidine and deoxycytidylate deaminase family. ADAT2 subfamily.</text>
</comment>
<dbReference type="HOGENOM" id="CLU_025810_3_0_6"/>
<keyword evidence="3 8" id="KW-0819">tRNA processing</keyword>
<keyword evidence="5 8" id="KW-0378">Hydrolase</keyword>
<feature type="binding site" evidence="8">
    <location>
        <position position="90"/>
    </location>
    <ligand>
        <name>Zn(2+)</name>
        <dbReference type="ChEBI" id="CHEBI:29105"/>
        <note>catalytic</note>
    </ligand>
</feature>
<dbReference type="InterPro" id="IPR028883">
    <property type="entry name" value="tRNA_aden_deaminase"/>
</dbReference>
<comment type="cofactor">
    <cofactor evidence="8">
        <name>Zn(2+)</name>
        <dbReference type="ChEBI" id="CHEBI:29105"/>
    </cofactor>
    <text evidence="8">Binds 1 zinc ion per subunit.</text>
</comment>
<dbReference type="Pfam" id="PF00383">
    <property type="entry name" value="dCMP_cyt_deam_1"/>
    <property type="match status" value="1"/>
</dbReference>
<dbReference type="CDD" id="cd01285">
    <property type="entry name" value="nucleoside_deaminase"/>
    <property type="match status" value="1"/>
</dbReference>
<feature type="binding site" evidence="8">
    <location>
        <position position="57"/>
    </location>
    <ligand>
        <name>Zn(2+)</name>
        <dbReference type="ChEBI" id="CHEBI:29105"/>
        <note>catalytic</note>
    </ligand>
</feature>
<feature type="active site" description="Proton donor" evidence="8">
    <location>
        <position position="59"/>
    </location>
</feature>
<comment type="subunit">
    <text evidence="2 8">Homodimer.</text>
</comment>
<evidence type="ECO:0000256" key="5">
    <source>
        <dbReference type="ARBA" id="ARBA00022801"/>
    </source>
</evidence>
<dbReference type="GO" id="GO:0052717">
    <property type="term" value="F:tRNA-specific adenosine-34 deaminase activity"/>
    <property type="evidence" value="ECO:0007669"/>
    <property type="project" value="UniProtKB-UniRule"/>
</dbReference>
<dbReference type="GO" id="GO:0002100">
    <property type="term" value="P:tRNA wobble adenosine to inosine editing"/>
    <property type="evidence" value="ECO:0007669"/>
    <property type="project" value="UniProtKB-UniRule"/>
</dbReference>
<dbReference type="Proteomes" id="UP000061704">
    <property type="component" value="Chromosome"/>
</dbReference>
<evidence type="ECO:0000313" key="10">
    <source>
        <dbReference type="EMBL" id="BAH83236.1"/>
    </source>
</evidence>
<proteinExistence type="inferred from homology"/>
<dbReference type="EMBL" id="AP010872">
    <property type="protein sequence ID" value="BAH83236.1"/>
    <property type="molecule type" value="Genomic_DNA"/>
</dbReference>
<comment type="catalytic activity">
    <reaction evidence="7 8">
        <text>adenosine(34) in tRNA + H2O + H(+) = inosine(34) in tRNA + NH4(+)</text>
        <dbReference type="Rhea" id="RHEA:43168"/>
        <dbReference type="Rhea" id="RHEA-COMP:10373"/>
        <dbReference type="Rhea" id="RHEA-COMP:10374"/>
        <dbReference type="ChEBI" id="CHEBI:15377"/>
        <dbReference type="ChEBI" id="CHEBI:15378"/>
        <dbReference type="ChEBI" id="CHEBI:28938"/>
        <dbReference type="ChEBI" id="CHEBI:74411"/>
        <dbReference type="ChEBI" id="CHEBI:82852"/>
        <dbReference type="EC" id="3.5.4.33"/>
    </reaction>
</comment>
<evidence type="ECO:0000256" key="1">
    <source>
        <dbReference type="ARBA" id="ARBA00010669"/>
    </source>
</evidence>
<evidence type="ECO:0000256" key="6">
    <source>
        <dbReference type="ARBA" id="ARBA00022833"/>
    </source>
</evidence>
<accession>C5WD30</accession>
<dbReference type="PROSITE" id="PS00903">
    <property type="entry name" value="CYT_DCMP_DEAMINASES_1"/>
    <property type="match status" value="1"/>
</dbReference>
<reference evidence="10 11" key="1">
    <citation type="journal article" date="2011" name="Genome Biol. Evol.">
        <title>Reductive evolution of bacterial genome in insect gut environment.</title>
        <authorList>
            <person name="Nikoh N."/>
            <person name="Hosokawa T."/>
            <person name="Ohshima K."/>
            <person name="Hattori M."/>
            <person name="Fukatsu T."/>
        </authorList>
    </citation>
    <scope>NUCLEOTIDE SEQUENCE [LARGE SCALE GENOMIC DNA]</scope>
    <source>
        <strain evidence="10 11">Mpkobe</strain>
    </source>
</reference>
<organism evidence="10 11">
    <name type="scientific">Candidatus Ishikawaella capsulata Mpkobe</name>
    <dbReference type="NCBI Taxonomy" id="476281"/>
    <lineage>
        <taxon>Bacteria</taxon>
        <taxon>Pseudomonadati</taxon>
        <taxon>Pseudomonadota</taxon>
        <taxon>Gammaproteobacteria</taxon>
        <taxon>Enterobacterales</taxon>
        <taxon>Enterobacteriaceae</taxon>
        <taxon>Candidatus Ishikawella</taxon>
    </lineage>
</organism>
<evidence type="ECO:0000256" key="4">
    <source>
        <dbReference type="ARBA" id="ARBA00022723"/>
    </source>
</evidence>
<dbReference type="EC" id="3.5.4.33" evidence="8"/>
<evidence type="ECO:0000256" key="3">
    <source>
        <dbReference type="ARBA" id="ARBA00022694"/>
    </source>
</evidence>
<evidence type="ECO:0000256" key="2">
    <source>
        <dbReference type="ARBA" id="ARBA00011738"/>
    </source>
</evidence>
<dbReference type="FunFam" id="3.40.140.10:FF:000005">
    <property type="entry name" value="tRNA-specific adenosine deaminase"/>
    <property type="match status" value="1"/>
</dbReference>
<dbReference type="PROSITE" id="PS51747">
    <property type="entry name" value="CYT_DCMP_DEAMINASES_2"/>
    <property type="match status" value="1"/>
</dbReference>
<dbReference type="SUPFAM" id="SSF53927">
    <property type="entry name" value="Cytidine deaminase-like"/>
    <property type="match status" value="1"/>
</dbReference>
<keyword evidence="6 8" id="KW-0862">Zinc</keyword>
<dbReference type="InterPro" id="IPR016192">
    <property type="entry name" value="APOBEC/CMP_deaminase_Zn-bd"/>
</dbReference>
<dbReference type="PANTHER" id="PTHR11079:SF202">
    <property type="entry name" value="TRNA-SPECIFIC ADENOSINE DEAMINASE"/>
    <property type="match status" value="1"/>
</dbReference>
<sequence length="179" mass="20337">MTYLYDEDFMQYAIRLARIAGKKGEIPVGAVLVQNKNQCIIGKGWNQSITLRDPTAHAEIVAIRQGGKIIQNYRLLDTTLYVTLEPCMMCTGAIIHSRIQRLVYGASDTKSVNTKTVLDIMKQHKINPRIEIKKNILAPECASILRSFFFPVENNKKIPYNLLNVINIIHKSNFNIGYI</sequence>
<keyword evidence="4 8" id="KW-0479">Metal-binding</keyword>
<name>C5WD30_9ENTR</name>
<dbReference type="NCBIfam" id="NF008113">
    <property type="entry name" value="PRK10860.1"/>
    <property type="match status" value="1"/>
</dbReference>
<feature type="binding site" evidence="8">
    <location>
        <position position="87"/>
    </location>
    <ligand>
        <name>Zn(2+)</name>
        <dbReference type="ChEBI" id="CHEBI:29105"/>
        <note>catalytic</note>
    </ligand>
</feature>
<dbReference type="Gene3D" id="3.40.140.10">
    <property type="entry name" value="Cytidine Deaminase, domain 2"/>
    <property type="match status" value="1"/>
</dbReference>
<dbReference type="AlphaFoldDB" id="C5WD30"/>
<evidence type="ECO:0000313" key="11">
    <source>
        <dbReference type="Proteomes" id="UP000061704"/>
    </source>
</evidence>
<dbReference type="HAMAP" id="MF_00972">
    <property type="entry name" value="tRNA_aden_deaminase"/>
    <property type="match status" value="1"/>
</dbReference>
<protein>
    <recommendedName>
        <fullName evidence="8">tRNA-specific adenosine deaminase</fullName>
        <ecNumber evidence="8">3.5.4.33</ecNumber>
    </recommendedName>
</protein>
<dbReference type="PANTHER" id="PTHR11079">
    <property type="entry name" value="CYTOSINE DEAMINASE FAMILY MEMBER"/>
    <property type="match status" value="1"/>
</dbReference>
<dbReference type="InterPro" id="IPR016193">
    <property type="entry name" value="Cytidine_deaminase-like"/>
</dbReference>
<dbReference type="RefSeq" id="WP_069888622.1">
    <property type="nucleotide sequence ID" value="NZ_AP010872.1"/>
</dbReference>
<evidence type="ECO:0000256" key="7">
    <source>
        <dbReference type="ARBA" id="ARBA00048045"/>
    </source>
</evidence>
<dbReference type="InterPro" id="IPR002125">
    <property type="entry name" value="CMP_dCMP_dom"/>
</dbReference>
<feature type="domain" description="CMP/dCMP-type deaminase" evidence="9">
    <location>
        <begin position="4"/>
        <end position="129"/>
    </location>
</feature>
<evidence type="ECO:0000259" key="9">
    <source>
        <dbReference type="PROSITE" id="PS51747"/>
    </source>
</evidence>
<dbReference type="OrthoDB" id="9802676at2"/>
<evidence type="ECO:0000256" key="8">
    <source>
        <dbReference type="HAMAP-Rule" id="MF_00972"/>
    </source>
</evidence>
<dbReference type="GO" id="GO:0008270">
    <property type="term" value="F:zinc ion binding"/>
    <property type="evidence" value="ECO:0007669"/>
    <property type="project" value="UniProtKB-UniRule"/>
</dbReference>
<comment type="function">
    <text evidence="8">Catalyzes the deamination of adenosine to inosine at the wobble position 34 of tRNA(Arg2).</text>
</comment>
<dbReference type="STRING" id="476281.ICMP_383"/>
<dbReference type="KEGG" id="icp:ICMP_383"/>